<dbReference type="EMBL" id="ML736221">
    <property type="protein sequence ID" value="KAE8377593.1"/>
    <property type="molecule type" value="Genomic_DNA"/>
</dbReference>
<sequence length="295" mass="33396">MVPWFHPRSQPKTEPVSLPLDTAKTNSESLTSVPAQLVVTMPSRTTPSLLQSRWAPRPEEKKPKRSSSMPPGQNHLLPSQEVARFMKIVRRLKWKLPFLAEAYRIATLPAENGVDVAHAEIMFKIDFFEYYALLERAIVHLLGVFGVAITGAIGRSRSAHTYERNEAPIATHRYHANVLDTLESETCPLYPVLGSGNVREQLRKAKELRNRWKTADSSKEETEKDQFRRPRETAMPLESYDFDRILSEIFTGLEDGLALAREHVAIVENDIGDGLSGNSEADWDFIVDAMDWEAV</sequence>
<proteinExistence type="predicted"/>
<protein>
    <recommendedName>
        <fullName evidence="4">Fungal specific transcription factor</fullName>
    </recommendedName>
</protein>
<organism evidence="2 3">
    <name type="scientific">Aspergillus bertholletiae</name>
    <dbReference type="NCBI Taxonomy" id="1226010"/>
    <lineage>
        <taxon>Eukaryota</taxon>
        <taxon>Fungi</taxon>
        <taxon>Dikarya</taxon>
        <taxon>Ascomycota</taxon>
        <taxon>Pezizomycotina</taxon>
        <taxon>Eurotiomycetes</taxon>
        <taxon>Eurotiomycetidae</taxon>
        <taxon>Eurotiales</taxon>
        <taxon>Aspergillaceae</taxon>
        <taxon>Aspergillus</taxon>
        <taxon>Aspergillus subgen. Circumdati</taxon>
    </lineage>
</organism>
<keyword evidence="3" id="KW-1185">Reference proteome</keyword>
<evidence type="ECO:0008006" key="4">
    <source>
        <dbReference type="Google" id="ProtNLM"/>
    </source>
</evidence>
<feature type="compositionally biased region" description="Polar residues" evidence="1">
    <location>
        <begin position="23"/>
        <end position="34"/>
    </location>
</feature>
<feature type="region of interest" description="Disordered" evidence="1">
    <location>
        <begin position="1"/>
        <end position="76"/>
    </location>
</feature>
<evidence type="ECO:0000256" key="1">
    <source>
        <dbReference type="SAM" id="MobiDB-lite"/>
    </source>
</evidence>
<evidence type="ECO:0000313" key="2">
    <source>
        <dbReference type="EMBL" id="KAE8377593.1"/>
    </source>
</evidence>
<accession>A0A5N7B6B6</accession>
<dbReference type="AlphaFoldDB" id="A0A5N7B6B6"/>
<dbReference type="Proteomes" id="UP000326198">
    <property type="component" value="Unassembled WGS sequence"/>
</dbReference>
<name>A0A5N7B6B6_9EURO</name>
<reference evidence="2 3" key="1">
    <citation type="submission" date="2019-04" db="EMBL/GenBank/DDBJ databases">
        <title>Friends and foes A comparative genomics studyof 23 Aspergillus species from section Flavi.</title>
        <authorList>
            <consortium name="DOE Joint Genome Institute"/>
            <person name="Kjaerbolling I."/>
            <person name="Vesth T."/>
            <person name="Frisvad J.C."/>
            <person name="Nybo J.L."/>
            <person name="Theobald S."/>
            <person name="Kildgaard S."/>
            <person name="Isbrandt T."/>
            <person name="Kuo A."/>
            <person name="Sato A."/>
            <person name="Lyhne E.K."/>
            <person name="Kogle M.E."/>
            <person name="Wiebenga A."/>
            <person name="Kun R.S."/>
            <person name="Lubbers R.J."/>
            <person name="Makela M.R."/>
            <person name="Barry K."/>
            <person name="Chovatia M."/>
            <person name="Clum A."/>
            <person name="Daum C."/>
            <person name="Haridas S."/>
            <person name="He G."/>
            <person name="LaButti K."/>
            <person name="Lipzen A."/>
            <person name="Mondo S."/>
            <person name="Riley R."/>
            <person name="Salamov A."/>
            <person name="Simmons B.A."/>
            <person name="Magnuson J.K."/>
            <person name="Henrissat B."/>
            <person name="Mortensen U.H."/>
            <person name="Larsen T.O."/>
            <person name="Devries R.P."/>
            <person name="Grigoriev I.V."/>
            <person name="Machida M."/>
            <person name="Baker S.E."/>
            <person name="Andersen M.R."/>
        </authorList>
    </citation>
    <scope>NUCLEOTIDE SEQUENCE [LARGE SCALE GENOMIC DNA]</scope>
    <source>
        <strain evidence="2 3">IBT 29228</strain>
    </source>
</reference>
<feature type="compositionally biased region" description="Polar residues" evidence="1">
    <location>
        <begin position="42"/>
        <end position="51"/>
    </location>
</feature>
<gene>
    <name evidence="2" type="ORF">BDV26DRAFT_263314</name>
</gene>
<dbReference type="OrthoDB" id="3858188at2759"/>
<evidence type="ECO:0000313" key="3">
    <source>
        <dbReference type="Proteomes" id="UP000326198"/>
    </source>
</evidence>